<dbReference type="Pfam" id="PF16499">
    <property type="entry name" value="Melibiase_2"/>
    <property type="match status" value="1"/>
</dbReference>
<keyword evidence="6 7" id="KW-0326">Glycosidase</keyword>
<evidence type="ECO:0000256" key="1">
    <source>
        <dbReference type="ARBA" id="ARBA00001255"/>
    </source>
</evidence>
<evidence type="ECO:0000256" key="4">
    <source>
        <dbReference type="ARBA" id="ARBA00022729"/>
    </source>
</evidence>
<dbReference type="PROSITE" id="PS00512">
    <property type="entry name" value="ALPHA_GALACTOSIDASE"/>
    <property type="match status" value="1"/>
</dbReference>
<protein>
    <recommendedName>
        <fullName evidence="3 7">Alpha-galactosidase</fullName>
        <ecNumber evidence="7">3.2.1.-</ecNumber>
    </recommendedName>
</protein>
<dbReference type="SUPFAM" id="SSF51011">
    <property type="entry name" value="Glycosyl hydrolase domain"/>
    <property type="match status" value="1"/>
</dbReference>
<feature type="domain" description="Alpha galactosidase C-terminal" evidence="9">
    <location>
        <begin position="326"/>
        <end position="402"/>
    </location>
</feature>
<evidence type="ECO:0000259" key="9">
    <source>
        <dbReference type="Pfam" id="PF17801"/>
    </source>
</evidence>
<dbReference type="Pfam" id="PF17801">
    <property type="entry name" value="Melibiase_C"/>
    <property type="match status" value="1"/>
</dbReference>
<dbReference type="FunFam" id="3.20.20.70:FF:000197">
    <property type="entry name" value="Alpha-galactosidase"/>
    <property type="match status" value="1"/>
</dbReference>
<dbReference type="AlphaFoldDB" id="A0A2A4JKI6"/>
<keyword evidence="7" id="KW-1015">Disulfide bond</keyword>
<evidence type="ECO:0000256" key="8">
    <source>
        <dbReference type="SAM" id="Phobius"/>
    </source>
</evidence>
<dbReference type="InterPro" id="IPR017853">
    <property type="entry name" value="GH"/>
</dbReference>
<keyword evidence="4" id="KW-0732">Signal</keyword>
<dbReference type="PANTHER" id="PTHR11452">
    <property type="entry name" value="ALPHA-GALACTOSIDASE/ALPHA-N-ACETYLGALACTOSAMINIDASE"/>
    <property type="match status" value="1"/>
</dbReference>
<keyword evidence="8" id="KW-0472">Membrane</keyword>
<dbReference type="InterPro" id="IPR013780">
    <property type="entry name" value="Glyco_hydro_b"/>
</dbReference>
<dbReference type="GO" id="GO:0004557">
    <property type="term" value="F:alpha-galactosidase activity"/>
    <property type="evidence" value="ECO:0007669"/>
    <property type="project" value="UniProtKB-EC"/>
</dbReference>
<dbReference type="InterPro" id="IPR000111">
    <property type="entry name" value="Glyco_hydro_27/36_CS"/>
</dbReference>
<proteinExistence type="inferred from homology"/>
<dbReference type="SUPFAM" id="SSF51445">
    <property type="entry name" value="(Trans)glycosidases"/>
    <property type="match status" value="1"/>
</dbReference>
<dbReference type="GO" id="GO:0005737">
    <property type="term" value="C:cytoplasm"/>
    <property type="evidence" value="ECO:0007669"/>
    <property type="project" value="TreeGrafter"/>
</dbReference>
<dbReference type="EMBL" id="NWSH01001127">
    <property type="protein sequence ID" value="PCG72471.1"/>
    <property type="molecule type" value="Genomic_DNA"/>
</dbReference>
<dbReference type="EC" id="3.2.1.-" evidence="7"/>
<comment type="catalytic activity">
    <reaction evidence="1">
        <text>Hydrolysis of terminal, non-reducing alpha-D-galactose residues in alpha-D-galactosides, including galactose oligosaccharides, galactomannans and galactolipids.</text>
        <dbReference type="EC" id="3.2.1.22"/>
    </reaction>
</comment>
<accession>A0A2A4JKI6</accession>
<evidence type="ECO:0000313" key="10">
    <source>
        <dbReference type="EMBL" id="PCG72471.1"/>
    </source>
</evidence>
<comment type="subunit">
    <text evidence="7">Homodimer.</text>
</comment>
<gene>
    <name evidence="10" type="ORF">B5V51_778</name>
</gene>
<keyword evidence="8" id="KW-0812">Transmembrane</keyword>
<keyword evidence="8" id="KW-1133">Transmembrane helix</keyword>
<evidence type="ECO:0000256" key="6">
    <source>
        <dbReference type="ARBA" id="ARBA00023295"/>
    </source>
</evidence>
<feature type="transmembrane region" description="Helical" evidence="8">
    <location>
        <begin position="6"/>
        <end position="24"/>
    </location>
</feature>
<organism evidence="10">
    <name type="scientific">Heliothis virescens</name>
    <name type="common">Tobacco budworm moth</name>
    <dbReference type="NCBI Taxonomy" id="7102"/>
    <lineage>
        <taxon>Eukaryota</taxon>
        <taxon>Metazoa</taxon>
        <taxon>Ecdysozoa</taxon>
        <taxon>Arthropoda</taxon>
        <taxon>Hexapoda</taxon>
        <taxon>Insecta</taxon>
        <taxon>Pterygota</taxon>
        <taxon>Neoptera</taxon>
        <taxon>Endopterygota</taxon>
        <taxon>Lepidoptera</taxon>
        <taxon>Glossata</taxon>
        <taxon>Ditrysia</taxon>
        <taxon>Noctuoidea</taxon>
        <taxon>Noctuidae</taxon>
        <taxon>Heliothinae</taxon>
        <taxon>Heliothis</taxon>
    </lineage>
</organism>
<dbReference type="Gene3D" id="2.60.40.1180">
    <property type="entry name" value="Golgi alpha-mannosidase II"/>
    <property type="match status" value="1"/>
</dbReference>
<dbReference type="PANTHER" id="PTHR11452:SF66">
    <property type="entry name" value="ALPHA-GALACTOSIDASE"/>
    <property type="match status" value="1"/>
</dbReference>
<dbReference type="STRING" id="7102.A0A2A4JKI6"/>
<dbReference type="InterPro" id="IPR002241">
    <property type="entry name" value="Glyco_hydro_27"/>
</dbReference>
<evidence type="ECO:0000256" key="5">
    <source>
        <dbReference type="ARBA" id="ARBA00022801"/>
    </source>
</evidence>
<dbReference type="Gene3D" id="3.20.20.70">
    <property type="entry name" value="Aldolase class I"/>
    <property type="match status" value="1"/>
</dbReference>
<comment type="similarity">
    <text evidence="2 7">Belongs to the glycosyl hydrolase 27 family.</text>
</comment>
<dbReference type="InterPro" id="IPR041233">
    <property type="entry name" value="Melibiase_C"/>
</dbReference>
<keyword evidence="5 7" id="KW-0378">Hydrolase</keyword>
<dbReference type="InterPro" id="IPR013785">
    <property type="entry name" value="Aldolase_TIM"/>
</dbReference>
<comment type="caution">
    <text evidence="10">The sequence shown here is derived from an EMBL/GenBank/DDBJ whole genome shotgun (WGS) entry which is preliminary data.</text>
</comment>
<dbReference type="GO" id="GO:0009311">
    <property type="term" value="P:oligosaccharide metabolic process"/>
    <property type="evidence" value="ECO:0007669"/>
    <property type="project" value="TreeGrafter"/>
</dbReference>
<dbReference type="CDD" id="cd14792">
    <property type="entry name" value="GH27"/>
    <property type="match status" value="1"/>
</dbReference>
<sequence length="418" mass="47242">MNDIEFVIVMLIPVLILLVCELLSSGQGLDNGLALTPPMGWLSWLRFECNIDCKKSPNECISENLIKRTADAMVSEGYLEAGYQYVTIDDCWPEKSRDVDGRLVADKARFPNGIKGLSRYVHSKGLKFGIYEDYGNYTCAGYPGVMGHELVDVASFAVWEVDYVKLDGCYAENMDTGYPLFGKLLNYTHRPILYSCSWPAYQDFPNYTAIAETCNIWRNYGDIQNSWSSVVNIMKWFGDNQDIFAHVAGPGNFNDPDMLVIGNSGLTVDQARVQMAVWSVLAAPLIMSVDLSSIKPEFKEILLNKDVIDVNQDPLGKQGLRVYTGDDNQIWNRELSNNSRALAFVNLQTTVAEVLYTHEQMKLPTQDYIVKDLYGEEKDRHLRSGEDFKVKINATGVKFYKFIPKVAEFDPISENEIK</sequence>
<reference evidence="10" key="1">
    <citation type="submission" date="2017-09" db="EMBL/GenBank/DDBJ databases">
        <title>Contemporary evolution of a Lepidopteran species, Heliothis virescens, in response to modern agricultural practices.</title>
        <authorList>
            <person name="Fritz M.L."/>
            <person name="Deyonke A.M."/>
            <person name="Papanicolaou A."/>
            <person name="Micinski S."/>
            <person name="Westbrook J."/>
            <person name="Gould F."/>
        </authorList>
    </citation>
    <scope>NUCLEOTIDE SEQUENCE [LARGE SCALE GENOMIC DNA]</scope>
    <source>
        <strain evidence="10">HvINT-</strain>
        <tissue evidence="10">Whole body</tissue>
    </source>
</reference>
<evidence type="ECO:0000256" key="3">
    <source>
        <dbReference type="ARBA" id="ARBA00012755"/>
    </source>
</evidence>
<evidence type="ECO:0000256" key="2">
    <source>
        <dbReference type="ARBA" id="ARBA00009743"/>
    </source>
</evidence>
<name>A0A2A4JKI6_HELVI</name>
<dbReference type="GO" id="GO:0016139">
    <property type="term" value="P:glycoside catabolic process"/>
    <property type="evidence" value="ECO:0007669"/>
    <property type="project" value="TreeGrafter"/>
</dbReference>
<dbReference type="PRINTS" id="PR00740">
    <property type="entry name" value="GLHYDRLASE27"/>
</dbReference>
<evidence type="ECO:0000256" key="7">
    <source>
        <dbReference type="RuleBase" id="RU361168"/>
    </source>
</evidence>